<sequence length="141" mass="16643">KWTAYMFAVIEKAQVERIKALTPKMTISHQFRQHADLFLQRTAWTSPCRSWFKQGKIDGQAAIYPGSRLHFLELLKRPRYEDYEIEYLDDNCFAWLGNGFETREFDGRDITNYLGLLDAKDEQPDYDKELINVLAGWTLDK</sequence>
<evidence type="ECO:0000256" key="1">
    <source>
        <dbReference type="ARBA" id="ARBA00010139"/>
    </source>
</evidence>
<reference evidence="2 3" key="1">
    <citation type="submission" date="2017-03" db="EMBL/GenBank/DDBJ databases">
        <title>Genomes of endolithic fungi from Antarctica.</title>
        <authorList>
            <person name="Coleine C."/>
            <person name="Masonjones S."/>
            <person name="Stajich J.E."/>
        </authorList>
    </citation>
    <scope>NUCLEOTIDE SEQUENCE [LARGE SCALE GENOMIC DNA]</scope>
    <source>
        <strain evidence="2 3">CCFEE 5187</strain>
    </source>
</reference>
<dbReference type="EMBL" id="NAJN01002739">
    <property type="protein sequence ID" value="TKA49841.1"/>
    <property type="molecule type" value="Genomic_DNA"/>
</dbReference>
<proteinExistence type="inferred from homology"/>
<dbReference type="Gene3D" id="3.50.50.60">
    <property type="entry name" value="FAD/NAD(P)-binding domain"/>
    <property type="match status" value="1"/>
</dbReference>
<dbReference type="OrthoDB" id="74360at2759"/>
<dbReference type="InterPro" id="IPR051209">
    <property type="entry name" value="FAD-bind_Monooxygenase_sf"/>
</dbReference>
<evidence type="ECO:0000313" key="2">
    <source>
        <dbReference type="EMBL" id="TKA49841.1"/>
    </source>
</evidence>
<evidence type="ECO:0000313" key="3">
    <source>
        <dbReference type="Proteomes" id="UP000308768"/>
    </source>
</evidence>
<keyword evidence="3" id="KW-1185">Reference proteome</keyword>
<accession>A0A4U0VKF1</accession>
<dbReference type="AlphaFoldDB" id="A0A4U0VKF1"/>
<dbReference type="Proteomes" id="UP000308768">
    <property type="component" value="Unassembled WGS sequence"/>
</dbReference>
<comment type="caution">
    <text evidence="2">The sequence shown here is derived from an EMBL/GenBank/DDBJ whole genome shotgun (WGS) entry which is preliminary data.</text>
</comment>
<organism evidence="2 3">
    <name type="scientific">Cryomyces minteri</name>
    <dbReference type="NCBI Taxonomy" id="331657"/>
    <lineage>
        <taxon>Eukaryota</taxon>
        <taxon>Fungi</taxon>
        <taxon>Dikarya</taxon>
        <taxon>Ascomycota</taxon>
        <taxon>Pezizomycotina</taxon>
        <taxon>Dothideomycetes</taxon>
        <taxon>Dothideomycetes incertae sedis</taxon>
        <taxon>Cryomyces</taxon>
    </lineage>
</organism>
<protein>
    <submittedName>
        <fullName evidence="2">Uncharacterized protein</fullName>
    </submittedName>
</protein>
<name>A0A4U0VKF1_9PEZI</name>
<feature type="non-terminal residue" evidence="2">
    <location>
        <position position="1"/>
    </location>
</feature>
<gene>
    <name evidence="2" type="ORF">B0A49_12148</name>
</gene>
<dbReference type="STRING" id="331657.A0A4U0VKF1"/>
<dbReference type="PANTHER" id="PTHR42877:SF7">
    <property type="entry name" value="FLAVIN-BINDING MONOOXYGENASE-RELATED"/>
    <property type="match status" value="1"/>
</dbReference>
<comment type="similarity">
    <text evidence="1">Belongs to the FAD-binding monooxygenase family.</text>
</comment>
<dbReference type="PANTHER" id="PTHR42877">
    <property type="entry name" value="L-ORNITHINE N(5)-MONOOXYGENASE-RELATED"/>
    <property type="match status" value="1"/>
</dbReference>
<dbReference type="InterPro" id="IPR036188">
    <property type="entry name" value="FAD/NAD-bd_sf"/>
</dbReference>